<evidence type="ECO:0000313" key="3">
    <source>
        <dbReference type="EMBL" id="KAK4313986.1"/>
    </source>
</evidence>
<proteinExistence type="predicted"/>
<dbReference type="EMBL" id="JAWZYT010001252">
    <property type="protein sequence ID" value="KAK4313986.1"/>
    <property type="molecule type" value="Genomic_DNA"/>
</dbReference>
<feature type="domain" description="PiggyBac transposable element-derived protein" evidence="2">
    <location>
        <begin position="126"/>
        <end position="465"/>
    </location>
</feature>
<accession>A0AAE1UAP6</accession>
<dbReference type="PANTHER" id="PTHR46599:SF3">
    <property type="entry name" value="PIGGYBAC TRANSPOSABLE ELEMENT-DERIVED PROTEIN 4"/>
    <property type="match status" value="1"/>
</dbReference>
<evidence type="ECO:0000259" key="2">
    <source>
        <dbReference type="Pfam" id="PF13843"/>
    </source>
</evidence>
<protein>
    <recommendedName>
        <fullName evidence="2">PiggyBac transposable element-derived protein domain-containing protein</fullName>
    </recommendedName>
</protein>
<name>A0AAE1UAP6_9EUCA</name>
<dbReference type="InterPro" id="IPR029526">
    <property type="entry name" value="PGBD"/>
</dbReference>
<comment type="caution">
    <text evidence="3">The sequence shown here is derived from an EMBL/GenBank/DDBJ whole genome shotgun (WGS) entry which is preliminary data.</text>
</comment>
<dbReference type="PANTHER" id="PTHR46599">
    <property type="entry name" value="PIGGYBAC TRANSPOSABLE ELEMENT-DERIVED PROTEIN 4"/>
    <property type="match status" value="1"/>
</dbReference>
<dbReference type="AlphaFoldDB" id="A0AAE1UAP6"/>
<evidence type="ECO:0000313" key="4">
    <source>
        <dbReference type="Proteomes" id="UP001292094"/>
    </source>
</evidence>
<organism evidence="3 4">
    <name type="scientific">Petrolisthes manimaculis</name>
    <dbReference type="NCBI Taxonomy" id="1843537"/>
    <lineage>
        <taxon>Eukaryota</taxon>
        <taxon>Metazoa</taxon>
        <taxon>Ecdysozoa</taxon>
        <taxon>Arthropoda</taxon>
        <taxon>Crustacea</taxon>
        <taxon>Multicrustacea</taxon>
        <taxon>Malacostraca</taxon>
        <taxon>Eumalacostraca</taxon>
        <taxon>Eucarida</taxon>
        <taxon>Decapoda</taxon>
        <taxon>Pleocyemata</taxon>
        <taxon>Anomura</taxon>
        <taxon>Galatheoidea</taxon>
        <taxon>Porcellanidae</taxon>
        <taxon>Petrolisthes</taxon>
    </lineage>
</organism>
<dbReference type="Pfam" id="PF13843">
    <property type="entry name" value="DDE_Tnp_1_7"/>
    <property type="match status" value="1"/>
</dbReference>
<evidence type="ECO:0000256" key="1">
    <source>
        <dbReference type="SAM" id="MobiDB-lite"/>
    </source>
</evidence>
<reference evidence="3" key="1">
    <citation type="submission" date="2023-11" db="EMBL/GenBank/DDBJ databases">
        <title>Genome assemblies of two species of porcelain crab, Petrolisthes cinctipes and Petrolisthes manimaculis (Anomura: Porcellanidae).</title>
        <authorList>
            <person name="Angst P."/>
        </authorList>
    </citation>
    <scope>NUCLEOTIDE SEQUENCE</scope>
    <source>
        <strain evidence="3">PB745_02</strain>
        <tissue evidence="3">Gill</tissue>
    </source>
</reference>
<keyword evidence="4" id="KW-1185">Reference proteome</keyword>
<feature type="region of interest" description="Disordered" evidence="1">
    <location>
        <begin position="1"/>
        <end position="79"/>
    </location>
</feature>
<dbReference type="Proteomes" id="UP001292094">
    <property type="component" value="Unassembled WGS sequence"/>
</dbReference>
<feature type="compositionally biased region" description="Acidic residues" evidence="1">
    <location>
        <begin position="20"/>
        <end position="35"/>
    </location>
</feature>
<sequence length="473" mass="54959">MARQNSPDFQQLLDGYITDDLSDLETDEDTTEDESSERGESSDNSEQADDPCIARQRKRTRGGEAVMGGPGGATPTRVRGAAAGRNSSVKWDWSSTPFIPKQLSFDSSSSGISDACSVTDSSNELDFLREFFSDELLDMIVIETNRYAQQYLRGNAMTPRCRLANWTDTTRDEMYLFFCIMLLMSHNKKNRINDYWSKDEVYEEKIFGKLMSRDRFLQLLRVLHFTNNTIRVENDKLQKIRPVMEKLQHVRKDDPKTRIEEYLDVLRERSQIVMKPGKHIAIDEALIMWCGRLGFRQYIKSKRARFGVKAFVLCPSDEEWQGYSWNFHLYYGKDTYMVEDPKASRLSVSERIVVFLMKDLLNSGRHVITDNWYTSLRLADYLETQRTLLTGVVRSGGGQPKEVQNMKLDKKQSVFARKGNALVVKWIDKKDVCVLTTKYTVNIVEYKKTYFGNQTVFFNRPLHIKKIIRKWEV</sequence>
<gene>
    <name evidence="3" type="ORF">Pmani_014728</name>
</gene>